<evidence type="ECO:0000256" key="1">
    <source>
        <dbReference type="SAM" id="Coils"/>
    </source>
</evidence>
<keyword evidence="4" id="KW-1185">Reference proteome</keyword>
<gene>
    <name evidence="3" type="ORF">NB231_06426</name>
</gene>
<organism evidence="3 4">
    <name type="scientific">Nitrococcus mobilis Nb-231</name>
    <dbReference type="NCBI Taxonomy" id="314278"/>
    <lineage>
        <taxon>Bacteria</taxon>
        <taxon>Pseudomonadati</taxon>
        <taxon>Pseudomonadota</taxon>
        <taxon>Gammaproteobacteria</taxon>
        <taxon>Chromatiales</taxon>
        <taxon>Ectothiorhodospiraceae</taxon>
        <taxon>Nitrococcus</taxon>
    </lineage>
</organism>
<dbReference type="STRING" id="314278.NB231_06426"/>
<feature type="coiled-coil region" evidence="1">
    <location>
        <begin position="297"/>
        <end position="411"/>
    </location>
</feature>
<reference evidence="3 4" key="1">
    <citation type="submission" date="2006-02" db="EMBL/GenBank/DDBJ databases">
        <authorList>
            <person name="Waterbury J."/>
            <person name="Ferriera S."/>
            <person name="Johnson J."/>
            <person name="Kravitz S."/>
            <person name="Halpern A."/>
            <person name="Remington K."/>
            <person name="Beeson K."/>
            <person name="Tran B."/>
            <person name="Rogers Y.-H."/>
            <person name="Friedman R."/>
            <person name="Venter J.C."/>
        </authorList>
    </citation>
    <scope>NUCLEOTIDE SEQUENCE [LARGE SCALE GENOMIC DNA]</scope>
    <source>
        <strain evidence="3 4">Nb-231</strain>
    </source>
</reference>
<accession>A4BR02</accession>
<feature type="coiled-coil region" evidence="1">
    <location>
        <begin position="87"/>
        <end position="142"/>
    </location>
</feature>
<feature type="compositionally biased region" description="Acidic residues" evidence="2">
    <location>
        <begin position="493"/>
        <end position="505"/>
    </location>
</feature>
<feature type="region of interest" description="Disordered" evidence="2">
    <location>
        <begin position="468"/>
        <end position="505"/>
    </location>
</feature>
<proteinExistence type="predicted"/>
<sequence length="505" mass="56594">MAMPEKLKKFYENQRDLLQAAKTETQGSLGQAQVKLREARNAQTQCTQELATLERGIAENRRAMAQALMPSDVEALAEQLRKLIIGHRNKQRALLDAEQRVDEAQRAQSRAAAELSRTTSRLSQAETELAEAGRRLERFENWKNALASPPLSDLKANAESVRDGDFKEAKARVKEDIPAELYNRAVQRRDRQLERLTTLKELADDAEDKLAEKREKDQGTAQRVARRWTRYRMAEADLGDYVQRSKERYDLAVALLGRINKSTDLTQAQRGRIKALMGAGKNAISAEIARDEALWAVETKEVELSKKTRELNRKTRELRMSGAGPDDLDADEEVQALRADVQKLKDDLAALKTELTTKESEYSKLNEAGESMRSALDAWEASVPDHIWANLDALNRAETLLEDLVDEEKAKALLNAVNFIDVDSPQTLLVNALEKHAKSVVALDDLQAAAEQAREDWKFAEQIRQRLLLSATRGDSPPPGDGEQPPGDGEQPLGDEEQPSEDEDS</sequence>
<dbReference type="AlphaFoldDB" id="A4BR02"/>
<dbReference type="HOGENOM" id="CLU_539491_0_0_6"/>
<feature type="coiled-coil region" evidence="1">
    <location>
        <begin position="189"/>
        <end position="216"/>
    </location>
</feature>
<protein>
    <submittedName>
        <fullName evidence="3">Chromosome segregation protein</fullName>
    </submittedName>
</protein>
<dbReference type="EMBL" id="AAOF01000005">
    <property type="protein sequence ID" value="EAR22002.1"/>
    <property type="molecule type" value="Genomic_DNA"/>
</dbReference>
<feature type="compositionally biased region" description="Low complexity" evidence="2">
    <location>
        <begin position="481"/>
        <end position="492"/>
    </location>
</feature>
<dbReference type="Proteomes" id="UP000003374">
    <property type="component" value="Unassembled WGS sequence"/>
</dbReference>
<keyword evidence="1" id="KW-0175">Coiled coil</keyword>
<comment type="caution">
    <text evidence="3">The sequence shown here is derived from an EMBL/GenBank/DDBJ whole genome shotgun (WGS) entry which is preliminary data.</text>
</comment>
<evidence type="ECO:0000313" key="4">
    <source>
        <dbReference type="Proteomes" id="UP000003374"/>
    </source>
</evidence>
<evidence type="ECO:0000313" key="3">
    <source>
        <dbReference type="EMBL" id="EAR22002.1"/>
    </source>
</evidence>
<evidence type="ECO:0000256" key="2">
    <source>
        <dbReference type="SAM" id="MobiDB-lite"/>
    </source>
</evidence>
<name>A4BR02_9GAMM</name>